<comment type="caution">
    <text evidence="1">The sequence shown here is derived from an EMBL/GenBank/DDBJ whole genome shotgun (WGS) entry which is preliminary data.</text>
</comment>
<sequence length="120" mass="13178">GWPCGEIHGGVQRGWEAHQVKIQIHWGTGTVPSWGGSGWRFCLDRVEPSFVLAPSRDGHGGRWGLGSEQGVGVWARVIRVWVVAAQIWTGAMLSPWIDGATSWVRGVVTPQGYWYLDLGV</sequence>
<protein>
    <submittedName>
        <fullName evidence="1">Uncharacterized protein</fullName>
    </submittedName>
</protein>
<evidence type="ECO:0000313" key="2">
    <source>
        <dbReference type="Proteomes" id="UP001482620"/>
    </source>
</evidence>
<dbReference type="EMBL" id="JAHRIQ010014279">
    <property type="protein sequence ID" value="MEQ2226028.1"/>
    <property type="molecule type" value="Genomic_DNA"/>
</dbReference>
<gene>
    <name evidence="1" type="ORF">ILYODFUR_023491</name>
</gene>
<reference evidence="1 2" key="1">
    <citation type="submission" date="2021-06" db="EMBL/GenBank/DDBJ databases">
        <authorList>
            <person name="Palmer J.M."/>
        </authorList>
    </citation>
    <scope>NUCLEOTIDE SEQUENCE [LARGE SCALE GENOMIC DNA]</scope>
    <source>
        <strain evidence="2">if_2019</strain>
        <tissue evidence="1">Muscle</tissue>
    </source>
</reference>
<organism evidence="1 2">
    <name type="scientific">Ilyodon furcidens</name>
    <name type="common">goldbreast splitfin</name>
    <dbReference type="NCBI Taxonomy" id="33524"/>
    <lineage>
        <taxon>Eukaryota</taxon>
        <taxon>Metazoa</taxon>
        <taxon>Chordata</taxon>
        <taxon>Craniata</taxon>
        <taxon>Vertebrata</taxon>
        <taxon>Euteleostomi</taxon>
        <taxon>Actinopterygii</taxon>
        <taxon>Neopterygii</taxon>
        <taxon>Teleostei</taxon>
        <taxon>Neoteleostei</taxon>
        <taxon>Acanthomorphata</taxon>
        <taxon>Ovalentaria</taxon>
        <taxon>Atherinomorphae</taxon>
        <taxon>Cyprinodontiformes</taxon>
        <taxon>Goodeidae</taxon>
        <taxon>Ilyodon</taxon>
    </lineage>
</organism>
<dbReference type="Proteomes" id="UP001482620">
    <property type="component" value="Unassembled WGS sequence"/>
</dbReference>
<proteinExistence type="predicted"/>
<accession>A0ABV0T2R1</accession>
<name>A0ABV0T2R1_9TELE</name>
<keyword evidence="2" id="KW-1185">Reference proteome</keyword>
<evidence type="ECO:0000313" key="1">
    <source>
        <dbReference type="EMBL" id="MEQ2226028.1"/>
    </source>
</evidence>
<feature type="non-terminal residue" evidence="1">
    <location>
        <position position="1"/>
    </location>
</feature>